<reference evidence="2 3" key="2">
    <citation type="journal article" date="2011" name="Stand. Genomic Sci.">
        <title>Complete genome sequence of Tolumonas auensis type strain (TA 4).</title>
        <authorList>
            <person name="Chertkov O."/>
            <person name="Copeland A."/>
            <person name="Lucas S."/>
            <person name="Lapidus A."/>
            <person name="Berry K.W."/>
            <person name="Detter J.C."/>
            <person name="Del Rio T.G."/>
            <person name="Hammon N."/>
            <person name="Dalin E."/>
            <person name="Tice H."/>
            <person name="Pitluck S."/>
            <person name="Richardson P."/>
            <person name="Bruce D."/>
            <person name="Goodwin L."/>
            <person name="Han C."/>
            <person name="Tapia R."/>
            <person name="Saunders E."/>
            <person name="Schmutz J."/>
            <person name="Brettin T."/>
            <person name="Larimer F."/>
            <person name="Land M."/>
            <person name="Hauser L."/>
            <person name="Spring S."/>
            <person name="Rohde M."/>
            <person name="Kyrpides N.C."/>
            <person name="Ivanova N."/>
            <person name="Goker M."/>
            <person name="Beller H.R."/>
            <person name="Klenk H.P."/>
            <person name="Woyke T."/>
        </authorList>
    </citation>
    <scope>NUCLEOTIDE SEQUENCE [LARGE SCALE GENOMIC DNA]</scope>
    <source>
        <strain evidence="3">DSM 9187 / TA4</strain>
    </source>
</reference>
<dbReference type="Pfam" id="PF05437">
    <property type="entry name" value="AzlD"/>
    <property type="match status" value="1"/>
</dbReference>
<evidence type="ECO:0000313" key="3">
    <source>
        <dbReference type="Proteomes" id="UP000009073"/>
    </source>
</evidence>
<accession>C4LCP7</accession>
<dbReference type="Proteomes" id="UP000009073">
    <property type="component" value="Chromosome"/>
</dbReference>
<feature type="transmembrane region" description="Helical" evidence="1">
    <location>
        <begin position="82"/>
        <end position="103"/>
    </location>
</feature>
<evidence type="ECO:0000313" key="2">
    <source>
        <dbReference type="EMBL" id="ACQ92611.1"/>
    </source>
</evidence>
<name>C4LCP7_TOLAT</name>
<organism evidence="2 3">
    <name type="scientific">Tolumonas auensis (strain DSM 9187 / NBRC 110442 / TA 4)</name>
    <dbReference type="NCBI Taxonomy" id="595494"/>
    <lineage>
        <taxon>Bacteria</taxon>
        <taxon>Pseudomonadati</taxon>
        <taxon>Pseudomonadota</taxon>
        <taxon>Gammaproteobacteria</taxon>
        <taxon>Aeromonadales</taxon>
        <taxon>Aeromonadaceae</taxon>
        <taxon>Tolumonas</taxon>
    </lineage>
</organism>
<dbReference type="InterPro" id="IPR029058">
    <property type="entry name" value="AB_hydrolase_fold"/>
</dbReference>
<sequence>MNIETTEMGTFSLIVIMMAVTILTRWGGIFVMSYLPINYCIQQFIAGMSGSVLIAIIAPMFLRGDHGAQLALLVTAMGTLTIKRPLVSIIMGIIIAAITRHLWLMTQSAFKEATNAKDKELFLIDGATHIETYWKPQYVDQAMGKLTQFYGKSL</sequence>
<feature type="transmembrane region" description="Helical" evidence="1">
    <location>
        <begin position="12"/>
        <end position="32"/>
    </location>
</feature>
<dbReference type="STRING" id="595494.Tola_0984"/>
<dbReference type="Gene3D" id="3.40.50.1820">
    <property type="entry name" value="alpha/beta hydrolase"/>
    <property type="match status" value="1"/>
</dbReference>
<keyword evidence="1" id="KW-0472">Membrane</keyword>
<gene>
    <name evidence="2" type="ordered locus">Tola_0984</name>
</gene>
<keyword evidence="1" id="KW-1133">Transmembrane helix</keyword>
<dbReference type="RefSeq" id="WP_012729210.1">
    <property type="nucleotide sequence ID" value="NC_012691.1"/>
</dbReference>
<keyword evidence="1" id="KW-0812">Transmembrane</keyword>
<dbReference type="KEGG" id="tau:Tola_0984"/>
<reference evidence="3" key="1">
    <citation type="submission" date="2009-05" db="EMBL/GenBank/DDBJ databases">
        <title>Complete sequence of Tolumonas auensis DSM 9187.</title>
        <authorList>
            <consortium name="US DOE Joint Genome Institute"/>
            <person name="Lucas S."/>
            <person name="Copeland A."/>
            <person name="Lapidus A."/>
            <person name="Glavina del Rio T."/>
            <person name="Tice H."/>
            <person name="Bruce D."/>
            <person name="Goodwin L."/>
            <person name="Pitluck S."/>
            <person name="Chertkov O."/>
            <person name="Brettin T."/>
            <person name="Detter J.C."/>
            <person name="Han C."/>
            <person name="Larimer F."/>
            <person name="Land M."/>
            <person name="Hauser L."/>
            <person name="Kyrpides N."/>
            <person name="Mikhailova N."/>
            <person name="Spring S."/>
            <person name="Beller H."/>
        </authorList>
    </citation>
    <scope>NUCLEOTIDE SEQUENCE [LARGE SCALE GENOMIC DNA]</scope>
    <source>
        <strain evidence="3">DSM 9187 / TA4</strain>
    </source>
</reference>
<dbReference type="InterPro" id="IPR008407">
    <property type="entry name" value="Brnchd-chn_aa_trnsp_AzlD"/>
</dbReference>
<evidence type="ECO:0000256" key="1">
    <source>
        <dbReference type="SAM" id="Phobius"/>
    </source>
</evidence>
<dbReference type="HOGENOM" id="CLU_1703443_0_0_6"/>
<keyword evidence="3" id="KW-1185">Reference proteome</keyword>
<dbReference type="AlphaFoldDB" id="C4LCP7"/>
<dbReference type="OrthoDB" id="9156894at2"/>
<feature type="transmembrane region" description="Helical" evidence="1">
    <location>
        <begin position="44"/>
        <end position="62"/>
    </location>
</feature>
<dbReference type="eggNOG" id="COG4541">
    <property type="taxonomic scope" value="Bacteria"/>
</dbReference>
<protein>
    <submittedName>
        <fullName evidence="2">Branched-chain amino acid transport</fullName>
    </submittedName>
</protein>
<dbReference type="EMBL" id="CP001616">
    <property type="protein sequence ID" value="ACQ92611.1"/>
    <property type="molecule type" value="Genomic_DNA"/>
</dbReference>
<proteinExistence type="predicted"/>